<proteinExistence type="predicted"/>
<evidence type="ECO:0000313" key="3">
    <source>
        <dbReference type="Proteomes" id="UP000247832"/>
    </source>
</evidence>
<sequence>MNYEFNGLPLHILLVHAVVVALPVAALCTAATMLWPTARRRLGMATPLLGLVCPALVFVTQQAGEWLLLRVGHTPAILAHANDGRTLLPWAWALLGASLAAWLWHRVSMQKRIAVHLGTGWGRTAAVLLIVAVLAVCAGATADVVVTGEAGSRAVWGGVLGS</sequence>
<dbReference type="EMBL" id="QJVD01000016">
    <property type="protein sequence ID" value="PYI66277.1"/>
    <property type="molecule type" value="Genomic_DNA"/>
</dbReference>
<dbReference type="RefSeq" id="WP_110501758.1">
    <property type="nucleotide sequence ID" value="NZ_QJVD01000016.1"/>
</dbReference>
<keyword evidence="3" id="KW-1185">Reference proteome</keyword>
<feature type="transmembrane region" description="Helical" evidence="1">
    <location>
        <begin position="42"/>
        <end position="60"/>
    </location>
</feature>
<keyword evidence="1" id="KW-0472">Membrane</keyword>
<evidence type="ECO:0000256" key="1">
    <source>
        <dbReference type="SAM" id="Phobius"/>
    </source>
</evidence>
<keyword evidence="1" id="KW-1133">Transmembrane helix</keyword>
<dbReference type="Proteomes" id="UP000247832">
    <property type="component" value="Unassembled WGS sequence"/>
</dbReference>
<gene>
    <name evidence="2" type="ORF">CVV68_14730</name>
</gene>
<reference evidence="2 3" key="1">
    <citation type="submission" date="2018-05" db="EMBL/GenBank/DDBJ databases">
        <title>Genetic diversity of glacier-inhabiting Cryobacterium bacteria in China and description of Cryobacterium mengkeensis sp. nov. and Arthrobacter glacialis sp. nov.</title>
        <authorList>
            <person name="Liu Q."/>
            <person name="Xin Y.-H."/>
        </authorList>
    </citation>
    <scope>NUCLEOTIDE SEQUENCE [LARGE SCALE GENOMIC DNA]</scope>
    <source>
        <strain evidence="2 3">LI2</strain>
    </source>
</reference>
<evidence type="ECO:0000313" key="2">
    <source>
        <dbReference type="EMBL" id="PYI66277.1"/>
    </source>
</evidence>
<feature type="transmembrane region" description="Helical" evidence="1">
    <location>
        <begin position="87"/>
        <end position="104"/>
    </location>
</feature>
<protein>
    <submittedName>
        <fullName evidence="2">Uncharacterized protein</fullName>
    </submittedName>
</protein>
<feature type="transmembrane region" description="Helical" evidence="1">
    <location>
        <begin position="125"/>
        <end position="146"/>
    </location>
</feature>
<name>A0A2V5LT22_9MICC</name>
<organism evidence="2 3">
    <name type="scientific">Arthrobacter livingstonensis</name>
    <dbReference type="NCBI Taxonomy" id="670078"/>
    <lineage>
        <taxon>Bacteria</taxon>
        <taxon>Bacillati</taxon>
        <taxon>Actinomycetota</taxon>
        <taxon>Actinomycetes</taxon>
        <taxon>Micrococcales</taxon>
        <taxon>Micrococcaceae</taxon>
        <taxon>Arthrobacter</taxon>
    </lineage>
</organism>
<dbReference type="AlphaFoldDB" id="A0A2V5LT22"/>
<feature type="transmembrane region" description="Helical" evidence="1">
    <location>
        <begin position="12"/>
        <end position="35"/>
    </location>
</feature>
<dbReference type="OrthoDB" id="4864772at2"/>
<keyword evidence="1" id="KW-0812">Transmembrane</keyword>
<accession>A0A2V5LT22</accession>
<comment type="caution">
    <text evidence="2">The sequence shown here is derived from an EMBL/GenBank/DDBJ whole genome shotgun (WGS) entry which is preliminary data.</text>
</comment>